<dbReference type="InterPro" id="IPR008971">
    <property type="entry name" value="HSP40/DnaJ_pept-bd"/>
</dbReference>
<evidence type="ECO:0000256" key="6">
    <source>
        <dbReference type="ARBA" id="ARBA00022833"/>
    </source>
</evidence>
<feature type="binding site" evidence="9">
    <location>
        <position position="170"/>
    </location>
    <ligand>
        <name>Zn(2+)</name>
        <dbReference type="ChEBI" id="CHEBI:29105"/>
        <label>2</label>
    </ligand>
</feature>
<evidence type="ECO:0000259" key="12">
    <source>
        <dbReference type="PROSITE" id="PS51188"/>
    </source>
</evidence>
<evidence type="ECO:0000259" key="11">
    <source>
        <dbReference type="PROSITE" id="PS50076"/>
    </source>
</evidence>
<evidence type="ECO:0000256" key="7">
    <source>
        <dbReference type="ARBA" id="ARBA00023016"/>
    </source>
</evidence>
<evidence type="ECO:0000256" key="1">
    <source>
        <dbReference type="ARBA" id="ARBA00022490"/>
    </source>
</evidence>
<keyword evidence="3 9" id="KW-0479">Metal-binding</keyword>
<feature type="binding site" evidence="9">
    <location>
        <position position="153"/>
    </location>
    <ligand>
        <name>Zn(2+)</name>
        <dbReference type="ChEBI" id="CHEBI:29105"/>
        <label>1</label>
    </ligand>
</feature>
<evidence type="ECO:0000256" key="5">
    <source>
        <dbReference type="ARBA" id="ARBA00022771"/>
    </source>
</evidence>
<dbReference type="SMART" id="SM00271">
    <property type="entry name" value="DnaJ"/>
    <property type="match status" value="1"/>
</dbReference>
<evidence type="ECO:0000313" key="14">
    <source>
        <dbReference type="Proteomes" id="UP001430306"/>
    </source>
</evidence>
<feature type="repeat" description="CXXCXGXG motif" evidence="9">
    <location>
        <begin position="150"/>
        <end position="157"/>
    </location>
</feature>
<dbReference type="InterPro" id="IPR036410">
    <property type="entry name" value="HSP_DnaJ_Cys-rich_dom_sf"/>
</dbReference>
<keyword evidence="2 9" id="KW-0235">DNA replication</keyword>
<feature type="binding site" evidence="9">
    <location>
        <position position="203"/>
    </location>
    <ligand>
        <name>Zn(2+)</name>
        <dbReference type="ChEBI" id="CHEBI:29105"/>
        <label>1</label>
    </ligand>
</feature>
<dbReference type="GO" id="GO:0016491">
    <property type="term" value="F:oxidoreductase activity"/>
    <property type="evidence" value="ECO:0007669"/>
    <property type="project" value="UniProtKB-KW"/>
</dbReference>
<accession>A0ABS8NMY4</accession>
<evidence type="ECO:0000256" key="9">
    <source>
        <dbReference type="HAMAP-Rule" id="MF_01152"/>
    </source>
</evidence>
<dbReference type="PROSITE" id="PS51188">
    <property type="entry name" value="ZF_CR"/>
    <property type="match status" value="1"/>
</dbReference>
<dbReference type="Pfam" id="PF00684">
    <property type="entry name" value="DnaJ_CXXCXGXG"/>
    <property type="match status" value="1"/>
</dbReference>
<keyword evidence="5 9" id="KW-0863">Zinc-finger</keyword>
<feature type="repeat" description="CXXCXGXG motif" evidence="9">
    <location>
        <begin position="203"/>
        <end position="210"/>
    </location>
</feature>
<dbReference type="Pfam" id="PF00226">
    <property type="entry name" value="DnaJ"/>
    <property type="match status" value="1"/>
</dbReference>
<sequence>MATKTCYYEVLKVERTATKQQVDRAYRKLAIKYHPDSNRDDESATAKFKEATEAYEVLSDADKRARYDQYGHAGVEGATHQYGDVEDIFEAFGDLFGGGFGDFFGGGGSRRGGRRRVRRGADVRCDVTLTLEEAARGCHKDISFRRRVACETCDGSGAAAGSEPITCTMCGGQGQVIQSAGILRVQTTCPTCKGAGKQIGEPCGNCRGTGTQNEKAEMNVEIPAGVDDGMRVRLQGEGEPSPDGGPNGDCYCFISVKEHNLFKREGQHLILQMPISYAQAALGAEINVPTLDGPHELTVPAGTQTGHVFTIRGQGIVDPRSGRTGDLLVQIFIEVPKKLSDKQQKLLRELAELDHDSVLPERTSFLDKLRHFFDPEPEEAEAGNADTEKDS</sequence>
<evidence type="ECO:0000313" key="13">
    <source>
        <dbReference type="EMBL" id="MCC9643826.1"/>
    </source>
</evidence>
<feature type="domain" description="J" evidence="11">
    <location>
        <begin position="6"/>
        <end position="71"/>
    </location>
</feature>
<feature type="zinc finger region" description="CR-type" evidence="10">
    <location>
        <begin position="137"/>
        <end position="215"/>
    </location>
</feature>
<keyword evidence="8 9" id="KW-0143">Chaperone</keyword>
<comment type="cofactor">
    <cofactor evidence="9">
        <name>Zn(2+)</name>
        <dbReference type="ChEBI" id="CHEBI:29105"/>
    </cofactor>
    <text evidence="9">Binds 2 Zn(2+) ions per monomer.</text>
</comment>
<gene>
    <name evidence="9 13" type="primary">dnaJ</name>
    <name evidence="13" type="ORF">LOC71_16185</name>
</gene>
<dbReference type="CDD" id="cd10747">
    <property type="entry name" value="DnaJ_C"/>
    <property type="match status" value="1"/>
</dbReference>
<organism evidence="13 14">
    <name type="scientific">Rhodopirellula halodulae</name>
    <dbReference type="NCBI Taxonomy" id="2894198"/>
    <lineage>
        <taxon>Bacteria</taxon>
        <taxon>Pseudomonadati</taxon>
        <taxon>Planctomycetota</taxon>
        <taxon>Planctomycetia</taxon>
        <taxon>Pirellulales</taxon>
        <taxon>Pirellulaceae</taxon>
        <taxon>Rhodopirellula</taxon>
    </lineage>
</organism>
<keyword evidence="13" id="KW-0560">Oxidoreductase</keyword>
<keyword evidence="6 9" id="KW-0862">Zinc</keyword>
<dbReference type="SUPFAM" id="SSF49493">
    <property type="entry name" value="HSP40/DnaJ peptide-binding domain"/>
    <property type="match status" value="2"/>
</dbReference>
<dbReference type="Pfam" id="PF01556">
    <property type="entry name" value="DnaJ_C"/>
    <property type="match status" value="1"/>
</dbReference>
<keyword evidence="1 9" id="KW-0963">Cytoplasm</keyword>
<evidence type="ECO:0000256" key="8">
    <source>
        <dbReference type="ARBA" id="ARBA00023186"/>
    </source>
</evidence>
<evidence type="ECO:0000256" key="4">
    <source>
        <dbReference type="ARBA" id="ARBA00022737"/>
    </source>
</evidence>
<dbReference type="InterPro" id="IPR002939">
    <property type="entry name" value="DnaJ_C"/>
</dbReference>
<evidence type="ECO:0000256" key="3">
    <source>
        <dbReference type="ARBA" id="ARBA00022723"/>
    </source>
</evidence>
<feature type="binding site" evidence="9">
    <location>
        <position position="206"/>
    </location>
    <ligand>
        <name>Zn(2+)</name>
        <dbReference type="ChEBI" id="CHEBI:29105"/>
        <label>1</label>
    </ligand>
</feature>
<comment type="function">
    <text evidence="9">Participates actively in the response to hyperosmotic and heat shock by preventing the aggregation of stress-denatured proteins and by disaggregating proteins, also in an autonomous, DnaK-independent fashion. Unfolded proteins bind initially to DnaJ; upon interaction with the DnaJ-bound protein, DnaK hydrolyzes its bound ATP, resulting in the formation of a stable complex. GrpE releases ADP from DnaK; ATP binding to DnaK triggers the release of the substrate protein, thus completing the reaction cycle. Several rounds of ATP-dependent interactions between DnaJ, DnaK and GrpE are required for fully efficient folding. Also involved, together with DnaK and GrpE, in the DNA replication of plasmids through activation of initiation proteins.</text>
</comment>
<dbReference type="InterPro" id="IPR036869">
    <property type="entry name" value="J_dom_sf"/>
</dbReference>
<keyword evidence="7 9" id="KW-0346">Stress response</keyword>
<evidence type="ECO:0000256" key="10">
    <source>
        <dbReference type="PROSITE-ProRule" id="PRU00546"/>
    </source>
</evidence>
<dbReference type="Proteomes" id="UP001430306">
    <property type="component" value="Unassembled WGS sequence"/>
</dbReference>
<dbReference type="SUPFAM" id="SSF46565">
    <property type="entry name" value="Chaperone J-domain"/>
    <property type="match status" value="1"/>
</dbReference>
<protein>
    <recommendedName>
        <fullName evidence="9">Chaperone protein DnaJ</fullName>
    </recommendedName>
</protein>
<dbReference type="PANTHER" id="PTHR43096:SF48">
    <property type="entry name" value="CHAPERONE PROTEIN DNAJ"/>
    <property type="match status" value="1"/>
</dbReference>
<dbReference type="CDD" id="cd06257">
    <property type="entry name" value="DnaJ"/>
    <property type="match status" value="1"/>
</dbReference>
<feature type="binding site" evidence="9">
    <location>
        <position position="192"/>
    </location>
    <ligand>
        <name>Zn(2+)</name>
        <dbReference type="ChEBI" id="CHEBI:29105"/>
        <label>2</label>
    </ligand>
</feature>
<comment type="subunit">
    <text evidence="9">Homodimer.</text>
</comment>
<reference evidence="13" key="1">
    <citation type="submission" date="2021-11" db="EMBL/GenBank/DDBJ databases">
        <title>Genome sequence.</title>
        <authorList>
            <person name="Sun Q."/>
        </authorList>
    </citation>
    <scope>NUCLEOTIDE SEQUENCE</scope>
    <source>
        <strain evidence="13">JC740</strain>
    </source>
</reference>
<dbReference type="EMBL" id="JAJKFW010000025">
    <property type="protein sequence ID" value="MCC9643826.1"/>
    <property type="molecule type" value="Genomic_DNA"/>
</dbReference>
<dbReference type="NCBIfam" id="TIGR02349">
    <property type="entry name" value="DnaJ_bact"/>
    <property type="match status" value="1"/>
</dbReference>
<dbReference type="Gene3D" id="2.60.260.20">
    <property type="entry name" value="Urease metallochaperone UreE, N-terminal domain"/>
    <property type="match status" value="2"/>
</dbReference>
<comment type="caution">
    <text evidence="13">The sequence shown here is derived from an EMBL/GenBank/DDBJ whole genome shotgun (WGS) entry which is preliminary data.</text>
</comment>
<dbReference type="Gene3D" id="2.10.230.10">
    <property type="entry name" value="Heat shock protein DnaJ, cysteine-rich domain"/>
    <property type="match status" value="1"/>
</dbReference>
<dbReference type="SUPFAM" id="SSF57938">
    <property type="entry name" value="DnaJ/Hsp40 cysteine-rich domain"/>
    <property type="match status" value="1"/>
</dbReference>
<dbReference type="PRINTS" id="PR00625">
    <property type="entry name" value="JDOMAIN"/>
</dbReference>
<dbReference type="InterPro" id="IPR001623">
    <property type="entry name" value="DnaJ_domain"/>
</dbReference>
<evidence type="ECO:0000256" key="2">
    <source>
        <dbReference type="ARBA" id="ARBA00022705"/>
    </source>
</evidence>
<feature type="binding site" evidence="9">
    <location>
        <position position="167"/>
    </location>
    <ligand>
        <name>Zn(2+)</name>
        <dbReference type="ChEBI" id="CHEBI:29105"/>
        <label>2</label>
    </ligand>
</feature>
<dbReference type="HAMAP" id="MF_01152">
    <property type="entry name" value="DnaJ"/>
    <property type="match status" value="1"/>
</dbReference>
<comment type="similarity">
    <text evidence="9">Belongs to the DnaJ family.</text>
</comment>
<dbReference type="PANTHER" id="PTHR43096">
    <property type="entry name" value="DNAJ HOMOLOG 1, MITOCHONDRIAL-RELATED"/>
    <property type="match status" value="1"/>
</dbReference>
<feature type="repeat" description="CXXCXGXG motif" evidence="9">
    <location>
        <begin position="189"/>
        <end position="196"/>
    </location>
</feature>
<feature type="domain" description="CR-type" evidence="12">
    <location>
        <begin position="137"/>
        <end position="215"/>
    </location>
</feature>
<keyword evidence="14" id="KW-1185">Reference proteome</keyword>
<dbReference type="NCBIfam" id="NF008035">
    <property type="entry name" value="PRK10767.1"/>
    <property type="match status" value="1"/>
</dbReference>
<name>A0ABS8NMY4_9BACT</name>
<dbReference type="RefSeq" id="WP_230254520.1">
    <property type="nucleotide sequence ID" value="NZ_JAJKFV010000029.1"/>
</dbReference>
<proteinExistence type="inferred from homology"/>
<dbReference type="PROSITE" id="PS50076">
    <property type="entry name" value="DNAJ_2"/>
    <property type="match status" value="1"/>
</dbReference>
<feature type="binding site" evidence="9">
    <location>
        <position position="189"/>
    </location>
    <ligand>
        <name>Zn(2+)</name>
        <dbReference type="ChEBI" id="CHEBI:29105"/>
        <label>2</label>
    </ligand>
</feature>
<dbReference type="PROSITE" id="PS00636">
    <property type="entry name" value="DNAJ_1"/>
    <property type="match status" value="1"/>
</dbReference>
<comment type="subcellular location">
    <subcellularLocation>
        <location evidence="9">Cytoplasm</location>
    </subcellularLocation>
</comment>
<dbReference type="Gene3D" id="1.10.287.110">
    <property type="entry name" value="DnaJ domain"/>
    <property type="match status" value="1"/>
</dbReference>
<dbReference type="InterPro" id="IPR001305">
    <property type="entry name" value="HSP_DnaJ_Cys-rich_dom"/>
</dbReference>
<feature type="binding site" evidence="9">
    <location>
        <position position="150"/>
    </location>
    <ligand>
        <name>Zn(2+)</name>
        <dbReference type="ChEBI" id="CHEBI:29105"/>
        <label>1</label>
    </ligand>
</feature>
<feature type="repeat" description="CXXCXGXG motif" evidence="9">
    <location>
        <begin position="167"/>
        <end position="174"/>
    </location>
</feature>
<dbReference type="InterPro" id="IPR018253">
    <property type="entry name" value="DnaJ_domain_CS"/>
</dbReference>
<dbReference type="InterPro" id="IPR012724">
    <property type="entry name" value="DnaJ"/>
</dbReference>
<keyword evidence="4 9" id="KW-0677">Repeat</keyword>
<comment type="domain">
    <text evidence="9">The J domain is necessary and sufficient to stimulate DnaK ATPase activity. Zinc center 1 plays an important role in the autonomous, DnaK-independent chaperone activity of DnaJ. Zinc center 2 is essential for interaction with DnaK and for DnaJ activity.</text>
</comment>